<feature type="transmembrane region" description="Helical" evidence="1">
    <location>
        <begin position="174"/>
        <end position="199"/>
    </location>
</feature>
<sequence>MNDSRFTHKNINRFSLFIVLIPMAVYLAVLIPSLVNFPYYDDYFWYNKVFLRAQGRSFIDQLVLSTHQESDHRIIFLKGTGLLLAALGPFDFRVPIVLSNGLFFLFTAHLTFSLYRVTRNWVFIIPIAFLLYQFLPYTVAFSYGIHDQAVILFFYIAFFYVWKTDRLAVGLTGLAAILCVLSSTNGLILPPILAVIYGLTHRFRLAIGYGLLTVLSFGAYFHNYQWNVGTIASVPIQDRIVASYLFLAEIMGSYANNNLAFGRVMAQAVGSLIIGFTGWLLWRLITQIDWKRWYLPPVSSQSADARRHLLLTAVSMLGFILLTGLLIIYNRYSGIDRQNNIVAHYRQYSSFALSFCYLAGLLFARERTWKRSYVLGSILLAVLSNLATYAYIHHDLRSYTLSLQADTYNWQTNRSILFLPPIIGEQAWQTLTNEMEVSYDCHILAPPPAIQEARSVSGVLPATVCPVFDGLLVTVNEPDQRLSYLRTAFLVLRNAQTSYYLPYINPLHTLRVALRKLALMNPVGHALISRSIPDFVLPPGRYEAFLLDDDQHTIQPLSTSITIPEN</sequence>
<dbReference type="EMBL" id="JBHSMA010000016">
    <property type="protein sequence ID" value="MFC5412877.1"/>
    <property type="molecule type" value="Genomic_DNA"/>
</dbReference>
<keyword evidence="1" id="KW-1133">Transmembrane helix</keyword>
<protein>
    <recommendedName>
        <fullName evidence="4">Glycosyltransferase RgtA/B/C/D-like domain-containing protein</fullName>
    </recommendedName>
</protein>
<feature type="transmembrane region" description="Helical" evidence="1">
    <location>
        <begin position="236"/>
        <end position="255"/>
    </location>
</feature>
<proteinExistence type="predicted"/>
<feature type="transmembrane region" description="Helical" evidence="1">
    <location>
        <begin position="373"/>
        <end position="392"/>
    </location>
</feature>
<feature type="transmembrane region" description="Helical" evidence="1">
    <location>
        <begin position="92"/>
        <end position="114"/>
    </location>
</feature>
<comment type="caution">
    <text evidence="2">The sequence shown here is derived from an EMBL/GenBank/DDBJ whole genome shotgun (WGS) entry which is preliminary data.</text>
</comment>
<reference evidence="3" key="1">
    <citation type="journal article" date="2019" name="Int. J. Syst. Evol. Microbiol.">
        <title>The Global Catalogue of Microorganisms (GCM) 10K type strain sequencing project: providing services to taxonomists for standard genome sequencing and annotation.</title>
        <authorList>
            <consortium name="The Broad Institute Genomics Platform"/>
            <consortium name="The Broad Institute Genome Sequencing Center for Infectious Disease"/>
            <person name="Wu L."/>
            <person name="Ma J."/>
        </authorList>
    </citation>
    <scope>NUCLEOTIDE SEQUENCE [LARGE SCALE GENOMIC DNA]</scope>
    <source>
        <strain evidence="3">CCUG 55250</strain>
    </source>
</reference>
<gene>
    <name evidence="2" type="ORF">ACFPMF_26370</name>
</gene>
<name>A0ABW0IK66_9BACT</name>
<feature type="transmembrane region" description="Helical" evidence="1">
    <location>
        <begin position="309"/>
        <end position="328"/>
    </location>
</feature>
<feature type="transmembrane region" description="Helical" evidence="1">
    <location>
        <begin position="121"/>
        <end position="139"/>
    </location>
</feature>
<feature type="transmembrane region" description="Helical" evidence="1">
    <location>
        <begin position="348"/>
        <end position="364"/>
    </location>
</feature>
<keyword evidence="3" id="KW-1185">Reference proteome</keyword>
<feature type="transmembrane region" description="Helical" evidence="1">
    <location>
        <begin position="205"/>
        <end position="224"/>
    </location>
</feature>
<feature type="transmembrane region" description="Helical" evidence="1">
    <location>
        <begin position="14"/>
        <end position="35"/>
    </location>
</feature>
<organism evidence="2 3">
    <name type="scientific">Larkinella bovis</name>
    <dbReference type="NCBI Taxonomy" id="683041"/>
    <lineage>
        <taxon>Bacteria</taxon>
        <taxon>Pseudomonadati</taxon>
        <taxon>Bacteroidota</taxon>
        <taxon>Cytophagia</taxon>
        <taxon>Cytophagales</taxon>
        <taxon>Spirosomataceae</taxon>
        <taxon>Larkinella</taxon>
    </lineage>
</organism>
<dbReference type="Proteomes" id="UP001596106">
    <property type="component" value="Unassembled WGS sequence"/>
</dbReference>
<feature type="transmembrane region" description="Helical" evidence="1">
    <location>
        <begin position="145"/>
        <end position="162"/>
    </location>
</feature>
<evidence type="ECO:0000256" key="1">
    <source>
        <dbReference type="SAM" id="Phobius"/>
    </source>
</evidence>
<feature type="transmembrane region" description="Helical" evidence="1">
    <location>
        <begin position="261"/>
        <end position="282"/>
    </location>
</feature>
<accession>A0ABW0IK66</accession>
<evidence type="ECO:0008006" key="4">
    <source>
        <dbReference type="Google" id="ProtNLM"/>
    </source>
</evidence>
<keyword evidence="1" id="KW-0812">Transmembrane</keyword>
<dbReference type="RefSeq" id="WP_379850838.1">
    <property type="nucleotide sequence ID" value="NZ_JBHSMA010000016.1"/>
</dbReference>
<evidence type="ECO:0000313" key="3">
    <source>
        <dbReference type="Proteomes" id="UP001596106"/>
    </source>
</evidence>
<evidence type="ECO:0000313" key="2">
    <source>
        <dbReference type="EMBL" id="MFC5412877.1"/>
    </source>
</evidence>
<keyword evidence="1" id="KW-0472">Membrane</keyword>